<evidence type="ECO:0000313" key="6">
    <source>
        <dbReference type="RefSeq" id="XP_034114473.1"/>
    </source>
</evidence>
<dbReference type="GeneID" id="117574676"/>
<feature type="region of interest" description="Disordered" evidence="4">
    <location>
        <begin position="35"/>
        <end position="124"/>
    </location>
</feature>
<dbReference type="Proteomes" id="UP000515160">
    <property type="component" value="Chromosome 2R"/>
</dbReference>
<dbReference type="PANTHER" id="PTHR14107:SF16">
    <property type="entry name" value="AT02583P"/>
    <property type="match status" value="1"/>
</dbReference>
<reference evidence="6" key="1">
    <citation type="submission" date="2025-08" db="UniProtKB">
        <authorList>
            <consortium name="RefSeq"/>
        </authorList>
    </citation>
    <scope>IDENTIFICATION</scope>
    <source>
        <strain evidence="6">15112-1751.03</strain>
        <tissue evidence="6">Whole Adult</tissue>
    </source>
</reference>
<evidence type="ECO:0000313" key="5">
    <source>
        <dbReference type="Proteomes" id="UP000515160"/>
    </source>
</evidence>
<dbReference type="InterPro" id="IPR036322">
    <property type="entry name" value="WD40_repeat_dom_sf"/>
</dbReference>
<dbReference type="Gene3D" id="2.130.10.10">
    <property type="entry name" value="YVTN repeat-like/Quinoprotein amine dehydrogenase"/>
    <property type="match status" value="2"/>
</dbReference>
<sequence>MANQLDANVKDDLKTQFVTREGTYRLLTLSEYSRPNRVGYSSNQSSPQVRVSFVTLPNPSSGSNSKTNSEHAATPAATTTANTTTGTTTTSDKRLQSNGAATTTAATSSTTTTTPATPTSTTTTAAITLNGGGGGGDSYNGTSTVDARLGGGISMHSMTNGGVLDQNGMLTNQIYGGDRICFNFGRDLYVYAFRGIKKGTEMSKPIDKKFYKGTNPSCHDFNANAATPTGAPLLVGFTTGQIQLVSPQQGPRELRKLFNEERLIDKTKVTCLKWLPNSPHLFLASHASGHLYLYNEELPCAATAPSYQPFKVGDGYTILTCKSKSTRNPLYKWVFSTDNCCINELCFSPCGSNLALVSQDGFLRVFHYDTMELLGIARSYFGGFLCVCWSPDGKYIVVGGEDDLVTVWSLHERRVVARGQGHRSWVSVVAFDPYTTSYTNWDGGDFSDDENQLNEYTASREERFSGDSTANGGFEGFDKNSTPLHATRARPHSASFRSDASSAALAPDKLAISYRLGSVSQDTQICLWDITEDVLRHPLAAMRQRVNSTQLNDSSFLNGGVVDADGIKVIRPVAMGQANNFADSGSCSPIREAAGGVAAGTTAEHSNSSSSKFSTANCTISSQSSNANTPPDECCETQATDGAVNTANTAAAATTTTAKTNSKAASSNSLKFPNCMVATKSDSIDSNSGQQQQQQRAMSNSYNSTSGYNSKNSNSSNKSNSNSHSGSGGSFSAFNSLTQRLSNFSFLSNSEKRSSGSIGYDGTTATNHRQHRKAMSMLKSYNQHNHNNSSSNHNNNRSSNTTNNFAHSTTVESSTSGTGTGMGSSATANSFGSLKLSKSSHNSSLATAGQSSTSVGSYDPMKLIGTPACPRFEECPLLEPLVCKKIAHERLTALIFREDCFLTACQDGFIYTWARPGHTTHVAQHLSPSQTAPPGGTVI</sequence>
<gene>
    <name evidence="6" type="primary">LOC117574676</name>
</gene>
<feature type="region of interest" description="Disordered" evidence="4">
    <location>
        <begin position="680"/>
        <end position="729"/>
    </location>
</feature>
<dbReference type="InterPro" id="IPR051362">
    <property type="entry name" value="WD_repeat_creC_regulators"/>
</dbReference>
<dbReference type="SUPFAM" id="SSF50978">
    <property type="entry name" value="WD40 repeat-like"/>
    <property type="match status" value="1"/>
</dbReference>
<evidence type="ECO:0000256" key="3">
    <source>
        <dbReference type="PROSITE-ProRule" id="PRU00221"/>
    </source>
</evidence>
<feature type="repeat" description="WD" evidence="3">
    <location>
        <begin position="377"/>
        <end position="418"/>
    </location>
</feature>
<name>A0A6P8XN73_DROAB</name>
<evidence type="ECO:0000256" key="2">
    <source>
        <dbReference type="ARBA" id="ARBA00022737"/>
    </source>
</evidence>
<keyword evidence="2" id="KW-0677">Repeat</keyword>
<feature type="compositionally biased region" description="Low complexity" evidence="4">
    <location>
        <begin position="690"/>
        <end position="729"/>
    </location>
</feature>
<evidence type="ECO:0000256" key="1">
    <source>
        <dbReference type="ARBA" id="ARBA00022574"/>
    </source>
</evidence>
<dbReference type="InterPro" id="IPR015943">
    <property type="entry name" value="WD40/YVTN_repeat-like_dom_sf"/>
</dbReference>
<accession>A0A6P8XN73</accession>
<dbReference type="PROSITE" id="PS50294">
    <property type="entry name" value="WD_REPEATS_REGION"/>
    <property type="match status" value="1"/>
</dbReference>
<dbReference type="SMART" id="SM00320">
    <property type="entry name" value="WD40"/>
    <property type="match status" value="5"/>
</dbReference>
<dbReference type="PROSITE" id="PS50082">
    <property type="entry name" value="WD_REPEATS_2"/>
    <property type="match status" value="1"/>
</dbReference>
<feature type="compositionally biased region" description="Low complexity" evidence="4">
    <location>
        <begin position="782"/>
        <end position="824"/>
    </location>
</feature>
<dbReference type="OrthoDB" id="3367at2759"/>
<feature type="compositionally biased region" description="Polar residues" evidence="4">
    <location>
        <begin position="680"/>
        <end position="689"/>
    </location>
</feature>
<organism evidence="5 6">
    <name type="scientific">Drosophila albomicans</name>
    <name type="common">Fruit fly</name>
    <dbReference type="NCBI Taxonomy" id="7291"/>
    <lineage>
        <taxon>Eukaryota</taxon>
        <taxon>Metazoa</taxon>
        <taxon>Ecdysozoa</taxon>
        <taxon>Arthropoda</taxon>
        <taxon>Hexapoda</taxon>
        <taxon>Insecta</taxon>
        <taxon>Pterygota</taxon>
        <taxon>Neoptera</taxon>
        <taxon>Endopterygota</taxon>
        <taxon>Diptera</taxon>
        <taxon>Brachycera</taxon>
        <taxon>Muscomorpha</taxon>
        <taxon>Ephydroidea</taxon>
        <taxon>Drosophilidae</taxon>
        <taxon>Drosophila</taxon>
    </lineage>
</organism>
<protein>
    <submittedName>
        <fullName evidence="6">WD repeat-containing protein 20</fullName>
    </submittedName>
</protein>
<keyword evidence="1 3" id="KW-0853">WD repeat</keyword>
<dbReference type="Pfam" id="PF00400">
    <property type="entry name" value="WD40"/>
    <property type="match status" value="1"/>
</dbReference>
<proteinExistence type="predicted"/>
<feature type="compositionally biased region" description="Low complexity" evidence="4">
    <location>
        <begin position="97"/>
        <end position="124"/>
    </location>
</feature>
<dbReference type="InterPro" id="IPR001680">
    <property type="entry name" value="WD40_rpt"/>
</dbReference>
<feature type="compositionally biased region" description="Low complexity" evidence="4">
    <location>
        <begin position="72"/>
        <end position="90"/>
    </location>
</feature>
<dbReference type="AlphaFoldDB" id="A0A6P8XN73"/>
<keyword evidence="5" id="KW-1185">Reference proteome</keyword>
<dbReference type="RefSeq" id="XP_034114473.1">
    <property type="nucleotide sequence ID" value="XM_034258582.2"/>
</dbReference>
<feature type="region of interest" description="Disordered" evidence="4">
    <location>
        <begin position="749"/>
        <end position="824"/>
    </location>
</feature>
<feature type="compositionally biased region" description="Polar residues" evidence="4">
    <location>
        <begin position="39"/>
        <end position="71"/>
    </location>
</feature>
<evidence type="ECO:0000256" key="4">
    <source>
        <dbReference type="SAM" id="MobiDB-lite"/>
    </source>
</evidence>
<dbReference type="PANTHER" id="PTHR14107">
    <property type="entry name" value="WD REPEAT PROTEIN"/>
    <property type="match status" value="1"/>
</dbReference>